<dbReference type="InterPro" id="IPR018170">
    <property type="entry name" value="Aldo/ket_reductase_CS"/>
</dbReference>
<organism evidence="8 9">
    <name type="scientific">Pristionchus mayeri</name>
    <dbReference type="NCBI Taxonomy" id="1317129"/>
    <lineage>
        <taxon>Eukaryota</taxon>
        <taxon>Metazoa</taxon>
        <taxon>Ecdysozoa</taxon>
        <taxon>Nematoda</taxon>
        <taxon>Chromadorea</taxon>
        <taxon>Rhabditida</taxon>
        <taxon>Rhabditina</taxon>
        <taxon>Diplogasteromorpha</taxon>
        <taxon>Diplogasteroidea</taxon>
        <taxon>Neodiplogasteridae</taxon>
        <taxon>Pristionchus</taxon>
    </lineage>
</organism>
<dbReference type="AlphaFoldDB" id="A0AAN5C7Y8"/>
<feature type="binding site" evidence="5">
    <location>
        <position position="120"/>
    </location>
    <ligand>
        <name>substrate</name>
    </ligand>
</feature>
<comment type="similarity">
    <text evidence="1">Belongs to the aldo/keto reductase family.</text>
</comment>
<evidence type="ECO:0000313" key="8">
    <source>
        <dbReference type="EMBL" id="GMR33242.1"/>
    </source>
</evidence>
<dbReference type="Pfam" id="PF00248">
    <property type="entry name" value="Aldo_ket_red"/>
    <property type="match status" value="1"/>
</dbReference>
<evidence type="ECO:0000256" key="2">
    <source>
        <dbReference type="ARBA" id="ARBA00022857"/>
    </source>
</evidence>
<keyword evidence="2" id="KW-0521">NADP</keyword>
<feature type="active site" description="Proton donor" evidence="4">
    <location>
        <position position="57"/>
    </location>
</feature>
<evidence type="ECO:0000256" key="6">
    <source>
        <dbReference type="PIRSR" id="PIRSR000097-3"/>
    </source>
</evidence>
<dbReference type="CDD" id="cd19071">
    <property type="entry name" value="AKR_AKR1-5-like"/>
    <property type="match status" value="1"/>
</dbReference>
<dbReference type="SUPFAM" id="SSF51430">
    <property type="entry name" value="NAD(P)-linked oxidoreductase"/>
    <property type="match status" value="1"/>
</dbReference>
<dbReference type="InterPro" id="IPR020471">
    <property type="entry name" value="AKR"/>
</dbReference>
<dbReference type="PANTHER" id="PTHR43827:SF3">
    <property type="entry name" value="NADP-DEPENDENT OXIDOREDUCTASE DOMAIN-CONTAINING PROTEIN"/>
    <property type="match status" value="1"/>
</dbReference>
<feature type="site" description="Lowers pKa of active site Tyr" evidence="6">
    <location>
        <position position="86"/>
    </location>
</feature>
<evidence type="ECO:0000256" key="5">
    <source>
        <dbReference type="PIRSR" id="PIRSR000097-2"/>
    </source>
</evidence>
<comment type="caution">
    <text evidence="8">The sequence shown here is derived from an EMBL/GenBank/DDBJ whole genome shotgun (WGS) entry which is preliminary data.</text>
</comment>
<dbReference type="PROSITE" id="PS00062">
    <property type="entry name" value="ALDOKETO_REDUCTASE_2"/>
    <property type="match status" value="1"/>
</dbReference>
<gene>
    <name evidence="8" type="ORF">PMAYCL1PPCAC_03437</name>
</gene>
<accession>A0AAN5C7Y8</accession>
<dbReference type="InterPro" id="IPR023210">
    <property type="entry name" value="NADP_OxRdtase_dom"/>
</dbReference>
<dbReference type="PRINTS" id="PR00069">
    <property type="entry name" value="ALDKETRDTASE"/>
</dbReference>
<sequence>TGMSTEVLGGNVKLASGHSIPLVGLGTSAIKDADQMSAAVEAALRAGYRLIDTAHGYGNEKVIGDALKKHLPSLGISRDDVFICTKVPIKNDDTDTVTRAMLDQSLRDLDVGYIDLVLVHYPRHLIGGGTDLDPINKEKRRTVYCILEEYVAKGLIRSIGVSNYEIFHLLEMEGYAKVAPCVNQCEYHPHHTQNQLTEYCRQKGIFFQAFASLCSGDSTILAEKTVVDLAAKHAITPQTLLLAFGLATGVGVLPKSTNPRRIEQNLRDTVAVRLTEDDVAELLKLDRRKNYVGRCTPWRTI</sequence>
<feature type="non-terminal residue" evidence="8">
    <location>
        <position position="1"/>
    </location>
</feature>
<feature type="domain" description="NADP-dependent oxidoreductase" evidence="7">
    <location>
        <begin position="24"/>
        <end position="285"/>
    </location>
</feature>
<dbReference type="Proteomes" id="UP001328107">
    <property type="component" value="Unassembled WGS sequence"/>
</dbReference>
<dbReference type="InterPro" id="IPR036812">
    <property type="entry name" value="NAD(P)_OxRdtase_dom_sf"/>
</dbReference>
<dbReference type="PIRSF" id="PIRSF000097">
    <property type="entry name" value="AKR"/>
    <property type="match status" value="1"/>
</dbReference>
<proteinExistence type="inferred from homology"/>
<evidence type="ECO:0000256" key="3">
    <source>
        <dbReference type="ARBA" id="ARBA00023002"/>
    </source>
</evidence>
<evidence type="ECO:0000256" key="1">
    <source>
        <dbReference type="ARBA" id="ARBA00007905"/>
    </source>
</evidence>
<evidence type="ECO:0000256" key="4">
    <source>
        <dbReference type="PIRSR" id="PIRSR000097-1"/>
    </source>
</evidence>
<protein>
    <recommendedName>
        <fullName evidence="7">NADP-dependent oxidoreductase domain-containing protein</fullName>
    </recommendedName>
</protein>
<evidence type="ECO:0000259" key="7">
    <source>
        <dbReference type="Pfam" id="PF00248"/>
    </source>
</evidence>
<name>A0AAN5C7Y8_9BILA</name>
<dbReference type="EMBL" id="BTRK01000001">
    <property type="protein sequence ID" value="GMR33242.1"/>
    <property type="molecule type" value="Genomic_DNA"/>
</dbReference>
<keyword evidence="3" id="KW-0560">Oxidoreductase</keyword>
<dbReference type="GO" id="GO:0016616">
    <property type="term" value="F:oxidoreductase activity, acting on the CH-OH group of donors, NAD or NADP as acceptor"/>
    <property type="evidence" value="ECO:0007669"/>
    <property type="project" value="UniProtKB-ARBA"/>
</dbReference>
<dbReference type="PANTHER" id="PTHR43827">
    <property type="entry name" value="2,5-DIKETO-D-GLUCONIC ACID REDUCTASE"/>
    <property type="match status" value="1"/>
</dbReference>
<reference evidence="9" key="1">
    <citation type="submission" date="2022-10" db="EMBL/GenBank/DDBJ databases">
        <title>Genome assembly of Pristionchus species.</title>
        <authorList>
            <person name="Yoshida K."/>
            <person name="Sommer R.J."/>
        </authorList>
    </citation>
    <scope>NUCLEOTIDE SEQUENCE [LARGE SCALE GENOMIC DNA]</scope>
    <source>
        <strain evidence="9">RS5460</strain>
    </source>
</reference>
<dbReference type="FunFam" id="3.20.20.100:FF:000002">
    <property type="entry name" value="2,5-diketo-D-gluconic acid reductase A"/>
    <property type="match status" value="1"/>
</dbReference>
<keyword evidence="9" id="KW-1185">Reference proteome</keyword>
<dbReference type="Gene3D" id="3.20.20.100">
    <property type="entry name" value="NADP-dependent oxidoreductase domain"/>
    <property type="match status" value="1"/>
</dbReference>
<dbReference type="PROSITE" id="PS00798">
    <property type="entry name" value="ALDOKETO_REDUCTASE_1"/>
    <property type="match status" value="1"/>
</dbReference>
<evidence type="ECO:0000313" key="9">
    <source>
        <dbReference type="Proteomes" id="UP001328107"/>
    </source>
</evidence>